<dbReference type="EMBL" id="UFVR01000004">
    <property type="protein sequence ID" value="SUX46356.1"/>
    <property type="molecule type" value="Genomic_DNA"/>
</dbReference>
<reference evidence="2 3" key="1">
    <citation type="submission" date="2018-06" db="EMBL/GenBank/DDBJ databases">
        <authorList>
            <consortium name="Pathogen Informatics"/>
            <person name="Doyle S."/>
        </authorList>
    </citation>
    <scope>NUCLEOTIDE SEQUENCE [LARGE SCALE GENOMIC DNA]</scope>
    <source>
        <strain evidence="2 3">NCTC13532</strain>
    </source>
</reference>
<sequence>MDSRRIEKILLGALIITVIIFLMEINFYDDTNYTASKLNEILFWSIIRGLVISGSVNIANHYFSKLKDK</sequence>
<keyword evidence="1" id="KW-1133">Transmembrane helix</keyword>
<evidence type="ECO:0000313" key="2">
    <source>
        <dbReference type="EMBL" id="SUX46356.1"/>
    </source>
</evidence>
<gene>
    <name evidence="2" type="ORF">NCTC13532_01889</name>
</gene>
<feature type="transmembrane region" description="Helical" evidence="1">
    <location>
        <begin position="41"/>
        <end position="63"/>
    </location>
</feature>
<dbReference type="AlphaFoldDB" id="A0A381FII0"/>
<accession>A0A381FII0</accession>
<feature type="transmembrane region" description="Helical" evidence="1">
    <location>
        <begin position="9"/>
        <end position="29"/>
    </location>
</feature>
<proteinExistence type="predicted"/>
<evidence type="ECO:0000313" key="3">
    <source>
        <dbReference type="Proteomes" id="UP000254282"/>
    </source>
</evidence>
<keyword evidence="1" id="KW-0472">Membrane</keyword>
<evidence type="ECO:0000256" key="1">
    <source>
        <dbReference type="SAM" id="Phobius"/>
    </source>
</evidence>
<dbReference type="Proteomes" id="UP000254282">
    <property type="component" value="Unassembled WGS sequence"/>
</dbReference>
<name>A0A381FII0_9FLAO</name>
<keyword evidence="1" id="KW-0812">Transmembrane</keyword>
<protein>
    <submittedName>
        <fullName evidence="2">Uncharacterized protein</fullName>
    </submittedName>
</protein>
<organism evidence="2 3">
    <name type="scientific">Chryseobacterium indoltheticum</name>
    <dbReference type="NCBI Taxonomy" id="254"/>
    <lineage>
        <taxon>Bacteria</taxon>
        <taxon>Pseudomonadati</taxon>
        <taxon>Bacteroidota</taxon>
        <taxon>Flavobacteriia</taxon>
        <taxon>Flavobacteriales</taxon>
        <taxon>Weeksellaceae</taxon>
        <taxon>Chryseobacterium group</taxon>
        <taxon>Chryseobacterium</taxon>
    </lineage>
</organism>